<organism evidence="2 3">
    <name type="scientific">Acanthaster planci</name>
    <name type="common">Crown-of-thorns starfish</name>
    <dbReference type="NCBI Taxonomy" id="133434"/>
    <lineage>
        <taxon>Eukaryota</taxon>
        <taxon>Metazoa</taxon>
        <taxon>Echinodermata</taxon>
        <taxon>Eleutherozoa</taxon>
        <taxon>Asterozoa</taxon>
        <taxon>Asteroidea</taxon>
        <taxon>Valvatacea</taxon>
        <taxon>Valvatida</taxon>
        <taxon>Acanthasteridae</taxon>
        <taxon>Acanthaster</taxon>
    </lineage>
</organism>
<reference evidence="3" key="1">
    <citation type="submission" date="2025-08" db="UniProtKB">
        <authorList>
            <consortium name="RefSeq"/>
        </authorList>
    </citation>
    <scope>IDENTIFICATION</scope>
</reference>
<feature type="compositionally biased region" description="Polar residues" evidence="1">
    <location>
        <begin position="48"/>
        <end position="61"/>
    </location>
</feature>
<dbReference type="Proteomes" id="UP000694845">
    <property type="component" value="Unplaced"/>
</dbReference>
<accession>A0A8B7XPT6</accession>
<protein>
    <submittedName>
        <fullName evidence="3">Uncharacterized protein LOC110975048 isoform X1</fullName>
    </submittedName>
</protein>
<sequence length="273" mass="29607">MGQGYSRLCNGSSSRREPGAGRWKRLKTEGGGKVVRQGSPCSGLVSVQPPQGSSSAVSSTEANDDKRDHDLEEPAGESAWDGEGLEDSEVDKGGETPTYKYISMKSESGKAPKKRKWHGKVSSYTSNASTSVPKEVTPLQPNDIILAGNERSQTGNTFRPGSLPAVITDSKPMKDAHRLLGVLTEHAHADELSEEGPESGDAVHRIIQHDIGRERSINARLRELKDIEGRKSERRLSVTAAATASQLHVIPEIIGEEPTDPADFKYSDTDLYF</sequence>
<gene>
    <name evidence="3" type="primary">LOC110975048</name>
</gene>
<proteinExistence type="predicted"/>
<dbReference type="RefSeq" id="XP_022082834.1">
    <property type="nucleotide sequence ID" value="XM_022227142.1"/>
</dbReference>
<evidence type="ECO:0000313" key="3">
    <source>
        <dbReference type="RefSeq" id="XP_022082834.1"/>
    </source>
</evidence>
<feature type="compositionally biased region" description="Basic and acidic residues" evidence="1">
    <location>
        <begin position="63"/>
        <end position="72"/>
    </location>
</feature>
<keyword evidence="2" id="KW-1185">Reference proteome</keyword>
<evidence type="ECO:0000313" key="2">
    <source>
        <dbReference type="Proteomes" id="UP000694845"/>
    </source>
</evidence>
<dbReference type="OMA" id="HRIIQHD"/>
<feature type="compositionally biased region" description="Polar residues" evidence="1">
    <location>
        <begin position="122"/>
        <end position="132"/>
    </location>
</feature>
<name>A0A8B7XPT6_ACAPL</name>
<dbReference type="AlphaFoldDB" id="A0A8B7XPT6"/>
<dbReference type="KEGG" id="aplc:110975048"/>
<evidence type="ECO:0000256" key="1">
    <source>
        <dbReference type="SAM" id="MobiDB-lite"/>
    </source>
</evidence>
<feature type="region of interest" description="Disordered" evidence="1">
    <location>
        <begin position="1"/>
        <end position="136"/>
    </location>
</feature>
<dbReference type="GeneID" id="110975048"/>
<dbReference type="OrthoDB" id="10454246at2759"/>